<comment type="caution">
    <text evidence="1">The sequence shown here is derived from an EMBL/GenBank/DDBJ whole genome shotgun (WGS) entry which is preliminary data.</text>
</comment>
<dbReference type="EMBL" id="WTPX01000038">
    <property type="protein sequence ID" value="NNJ25494.1"/>
    <property type="molecule type" value="Genomic_DNA"/>
</dbReference>
<reference evidence="1 2" key="1">
    <citation type="journal article" date="2020" name="Syst. Appl. Microbiol.">
        <title>Alienimonas chondri sp. nov., a novel planctomycete isolated from the biofilm of the red alga Chondrus crispus.</title>
        <authorList>
            <person name="Vitorino I."/>
            <person name="Albuquerque L."/>
            <person name="Wiegand S."/>
            <person name="Kallscheuer N."/>
            <person name="da Costa M.S."/>
            <person name="Lobo-da-Cunha A."/>
            <person name="Jogler C."/>
            <person name="Lage O.M."/>
        </authorList>
    </citation>
    <scope>NUCLEOTIDE SEQUENCE [LARGE SCALE GENOMIC DNA]</scope>
    <source>
        <strain evidence="1 2">LzC2</strain>
    </source>
</reference>
<proteinExistence type="predicted"/>
<protein>
    <submittedName>
        <fullName evidence="1">Uncharacterized protein</fullName>
    </submittedName>
</protein>
<dbReference type="RefSeq" id="WP_171185570.1">
    <property type="nucleotide sequence ID" value="NZ_WTPX01000038.1"/>
</dbReference>
<sequence length="244" mass="26493">MAKFSDLRNVFPLLDSVKARTRDCVSLEEASGEVLDLLMEQFGESIVLTRLFATVAYGQLPSENQSFVRRLTTNKLAGALLTDDTPILSLMASRGVKPAWNDRRQSAGHLGIPLVSADFVDSIPMIARLLAEVGFEMDWLAADSGGIDVNTLSKMSGVFYVRDASSAVDDQGRKIISAQGFVRDAGVQTVFGLAGGFAIDKTFLAILFFCNETIERRQADQFLPLMSTVKASTVTVVADRALFA</sequence>
<keyword evidence="2" id="KW-1185">Reference proteome</keyword>
<name>A0ABX1VBL2_9PLAN</name>
<organism evidence="1 2">
    <name type="scientific">Alienimonas chondri</name>
    <dbReference type="NCBI Taxonomy" id="2681879"/>
    <lineage>
        <taxon>Bacteria</taxon>
        <taxon>Pseudomonadati</taxon>
        <taxon>Planctomycetota</taxon>
        <taxon>Planctomycetia</taxon>
        <taxon>Planctomycetales</taxon>
        <taxon>Planctomycetaceae</taxon>
        <taxon>Alienimonas</taxon>
    </lineage>
</organism>
<gene>
    <name evidence="1" type="ORF">LzC2_15640</name>
</gene>
<dbReference type="Proteomes" id="UP000609651">
    <property type="component" value="Unassembled WGS sequence"/>
</dbReference>
<evidence type="ECO:0000313" key="2">
    <source>
        <dbReference type="Proteomes" id="UP000609651"/>
    </source>
</evidence>
<evidence type="ECO:0000313" key="1">
    <source>
        <dbReference type="EMBL" id="NNJ25494.1"/>
    </source>
</evidence>
<accession>A0ABX1VBL2</accession>